<name>A0A1J8QYE0_9AGAM</name>
<organism evidence="1 2">
    <name type="scientific">Rhizopogon vesiculosus</name>
    <dbReference type="NCBI Taxonomy" id="180088"/>
    <lineage>
        <taxon>Eukaryota</taxon>
        <taxon>Fungi</taxon>
        <taxon>Dikarya</taxon>
        <taxon>Basidiomycota</taxon>
        <taxon>Agaricomycotina</taxon>
        <taxon>Agaricomycetes</taxon>
        <taxon>Agaricomycetidae</taxon>
        <taxon>Boletales</taxon>
        <taxon>Suillineae</taxon>
        <taxon>Rhizopogonaceae</taxon>
        <taxon>Rhizopogon</taxon>
    </lineage>
</organism>
<dbReference type="OrthoDB" id="428577at2759"/>
<reference evidence="1 2" key="1">
    <citation type="submission" date="2016-03" db="EMBL/GenBank/DDBJ databases">
        <title>Comparative genomics of the ectomycorrhizal sister species Rhizopogon vinicolor and Rhizopogon vesiculosus (Basidiomycota: Boletales) reveals a divergence of the mating type B locus.</title>
        <authorList>
            <person name="Mujic A.B."/>
            <person name="Kuo A."/>
            <person name="Tritt A."/>
            <person name="Lipzen A."/>
            <person name="Chen C."/>
            <person name="Johnson J."/>
            <person name="Sharma A."/>
            <person name="Barry K."/>
            <person name="Grigoriev I.V."/>
            <person name="Spatafora J.W."/>
        </authorList>
    </citation>
    <scope>NUCLEOTIDE SEQUENCE [LARGE SCALE GENOMIC DNA]</scope>
    <source>
        <strain evidence="1 2">AM-OR11-056</strain>
    </source>
</reference>
<dbReference type="AlphaFoldDB" id="A0A1J8QYE0"/>
<comment type="caution">
    <text evidence="1">The sequence shown here is derived from an EMBL/GenBank/DDBJ whole genome shotgun (WGS) entry which is preliminary data.</text>
</comment>
<accession>A0A1J8QYE0</accession>
<dbReference type="Proteomes" id="UP000183567">
    <property type="component" value="Unassembled WGS sequence"/>
</dbReference>
<dbReference type="STRING" id="180088.A0A1J8QYE0"/>
<dbReference type="EMBL" id="LVVM01001443">
    <property type="protein sequence ID" value="OJA18520.1"/>
    <property type="molecule type" value="Genomic_DNA"/>
</dbReference>
<protein>
    <submittedName>
        <fullName evidence="1">Uncharacterized protein</fullName>
    </submittedName>
</protein>
<gene>
    <name evidence="1" type="ORF">AZE42_11675</name>
</gene>
<sequence>MSFGAGWTIKQTIDKNRNNPPRFEDITKMMAPPTPVDIKAYSEAGLPFFDIFNEMPINVHVSDAFKEVKIVSEVDEMRSVWSSTKYDPGMGIPSKKCECQANMLDCVYVLHIVPSRG</sequence>
<evidence type="ECO:0000313" key="1">
    <source>
        <dbReference type="EMBL" id="OJA18520.1"/>
    </source>
</evidence>
<evidence type="ECO:0000313" key="2">
    <source>
        <dbReference type="Proteomes" id="UP000183567"/>
    </source>
</evidence>
<proteinExistence type="predicted"/>
<keyword evidence="2" id="KW-1185">Reference proteome</keyword>